<dbReference type="SUPFAM" id="SSF103473">
    <property type="entry name" value="MFS general substrate transporter"/>
    <property type="match status" value="1"/>
</dbReference>
<evidence type="ECO:0000313" key="8">
    <source>
        <dbReference type="EMBL" id="SBS36020.1"/>
    </source>
</evidence>
<dbReference type="RefSeq" id="WP_245659134.1">
    <property type="nucleotide sequence ID" value="NZ_FLOB01000011.1"/>
</dbReference>
<keyword evidence="2" id="KW-1003">Cell membrane</keyword>
<dbReference type="Proteomes" id="UP000092544">
    <property type="component" value="Unassembled WGS sequence"/>
</dbReference>
<feature type="transmembrane region" description="Helical" evidence="6">
    <location>
        <begin position="78"/>
        <end position="97"/>
    </location>
</feature>
<evidence type="ECO:0000256" key="1">
    <source>
        <dbReference type="ARBA" id="ARBA00004651"/>
    </source>
</evidence>
<keyword evidence="9" id="KW-1185">Reference proteome</keyword>
<accession>A0A1A8TP91</accession>
<evidence type="ECO:0000256" key="3">
    <source>
        <dbReference type="ARBA" id="ARBA00022692"/>
    </source>
</evidence>
<dbReference type="GO" id="GO:0022857">
    <property type="term" value="F:transmembrane transporter activity"/>
    <property type="evidence" value="ECO:0007669"/>
    <property type="project" value="InterPro"/>
</dbReference>
<keyword evidence="3 6" id="KW-0812">Transmembrane</keyword>
<dbReference type="AlphaFoldDB" id="A0A1A8TP91"/>
<evidence type="ECO:0000256" key="5">
    <source>
        <dbReference type="ARBA" id="ARBA00023136"/>
    </source>
</evidence>
<feature type="transmembrane region" description="Helical" evidence="6">
    <location>
        <begin position="48"/>
        <end position="66"/>
    </location>
</feature>
<dbReference type="PROSITE" id="PS50850">
    <property type="entry name" value="MFS"/>
    <property type="match status" value="1"/>
</dbReference>
<organism evidence="8 9">
    <name type="scientific">Marinomonas spartinae</name>
    <dbReference type="NCBI Taxonomy" id="1792290"/>
    <lineage>
        <taxon>Bacteria</taxon>
        <taxon>Pseudomonadati</taxon>
        <taxon>Pseudomonadota</taxon>
        <taxon>Gammaproteobacteria</taxon>
        <taxon>Oceanospirillales</taxon>
        <taxon>Oceanospirillaceae</taxon>
        <taxon>Marinomonas</taxon>
    </lineage>
</organism>
<feature type="transmembrane region" description="Helical" evidence="6">
    <location>
        <begin position="12"/>
        <end position="36"/>
    </location>
</feature>
<dbReference type="EMBL" id="FLOB01000011">
    <property type="protein sequence ID" value="SBS36020.1"/>
    <property type="molecule type" value="Genomic_DNA"/>
</dbReference>
<comment type="subcellular location">
    <subcellularLocation>
        <location evidence="1">Cell membrane</location>
        <topology evidence="1">Multi-pass membrane protein</topology>
    </subcellularLocation>
</comment>
<evidence type="ECO:0000259" key="7">
    <source>
        <dbReference type="PROSITE" id="PS50850"/>
    </source>
</evidence>
<feature type="transmembrane region" description="Helical" evidence="6">
    <location>
        <begin position="309"/>
        <end position="330"/>
    </location>
</feature>
<dbReference type="STRING" id="1792290.MSP8886_03551"/>
<evidence type="ECO:0000313" key="9">
    <source>
        <dbReference type="Proteomes" id="UP000092544"/>
    </source>
</evidence>
<dbReference type="PANTHER" id="PTHR43124">
    <property type="entry name" value="PURINE EFFLUX PUMP PBUE"/>
    <property type="match status" value="1"/>
</dbReference>
<keyword evidence="5 6" id="KW-0472">Membrane</keyword>
<protein>
    <submittedName>
        <fullName evidence="8">Bicyclomycin resistance protein</fullName>
    </submittedName>
</protein>
<feature type="transmembrane region" description="Helical" evidence="6">
    <location>
        <begin position="164"/>
        <end position="184"/>
    </location>
</feature>
<feature type="transmembrane region" description="Helical" evidence="6">
    <location>
        <begin position="216"/>
        <end position="236"/>
    </location>
</feature>
<feature type="transmembrane region" description="Helical" evidence="6">
    <location>
        <begin position="136"/>
        <end position="158"/>
    </location>
</feature>
<evidence type="ECO:0000256" key="4">
    <source>
        <dbReference type="ARBA" id="ARBA00022989"/>
    </source>
</evidence>
<reference evidence="8 9" key="1">
    <citation type="submission" date="2016-06" db="EMBL/GenBank/DDBJ databases">
        <authorList>
            <person name="Kjaerup R.B."/>
            <person name="Dalgaard T.S."/>
            <person name="Juul-Madsen H.R."/>
        </authorList>
    </citation>
    <scope>NUCLEOTIDE SEQUENCE [LARGE SCALE GENOMIC DNA]</scope>
    <source>
        <strain evidence="8 9">CECT 8886</strain>
    </source>
</reference>
<dbReference type="CDD" id="cd17320">
    <property type="entry name" value="MFS_MdfA_MDR_like"/>
    <property type="match status" value="1"/>
</dbReference>
<evidence type="ECO:0000256" key="2">
    <source>
        <dbReference type="ARBA" id="ARBA00022475"/>
    </source>
</evidence>
<feature type="transmembrane region" description="Helical" evidence="6">
    <location>
        <begin position="370"/>
        <end position="390"/>
    </location>
</feature>
<feature type="transmembrane region" description="Helical" evidence="6">
    <location>
        <begin position="251"/>
        <end position="269"/>
    </location>
</feature>
<name>A0A1A8TP91_9GAMM</name>
<dbReference type="InterPro" id="IPR036259">
    <property type="entry name" value="MFS_trans_sf"/>
</dbReference>
<feature type="transmembrane region" description="Helical" evidence="6">
    <location>
        <begin position="281"/>
        <end position="303"/>
    </location>
</feature>
<dbReference type="InterPro" id="IPR050189">
    <property type="entry name" value="MFS_Efflux_Transporters"/>
</dbReference>
<evidence type="ECO:0000256" key="6">
    <source>
        <dbReference type="SAM" id="Phobius"/>
    </source>
</evidence>
<keyword evidence="4 6" id="KW-1133">Transmembrane helix</keyword>
<proteinExistence type="predicted"/>
<dbReference type="Pfam" id="PF07690">
    <property type="entry name" value="MFS_1"/>
    <property type="match status" value="1"/>
</dbReference>
<dbReference type="GO" id="GO:0005886">
    <property type="term" value="C:plasma membrane"/>
    <property type="evidence" value="ECO:0007669"/>
    <property type="project" value="UniProtKB-SubCell"/>
</dbReference>
<sequence length="416" mass="45625">MLIRRLPEQEFVALFALIMSLTALSMDAILPAFSSISSDLNIQNHQHTQWIITVLILGMSFGDILFGPLSDAIGRKNSIFLGVGIFISGSIIVVFSTSLPMLLVGRAIQGIGLAGPKIVSRALIRDLYCGAAMARILSYVMMVFILVPMLAPIFGQFIMSLSSWRWMFVVLIVQALMASIWLFCRQMETLPCGSRIPLDRSRLIKDARFILSRRDVIAYTLVSGCILGGLFLYLSIAQSLFQDVYQVGNKFTWYFALLAGFSGVSNFFNGRIVQKIGMMKCVVSALSVLLCSSFLLFLATLFYSGKPPFWLFMGLGAAMFSCLGMVFGNVNAMAMEPLGKIAGLGASMISSLSSFTAIVAAAFVGQFYHFSVMPLAAGFVLFTSLALLFLKVAKQGSVVSISHAYWLEEIYRDKAK</sequence>
<feature type="domain" description="Major facilitator superfamily (MFS) profile" evidence="7">
    <location>
        <begin position="11"/>
        <end position="395"/>
    </location>
</feature>
<dbReference type="InterPro" id="IPR011701">
    <property type="entry name" value="MFS"/>
</dbReference>
<dbReference type="InterPro" id="IPR020846">
    <property type="entry name" value="MFS_dom"/>
</dbReference>
<dbReference type="Gene3D" id="1.20.1720.10">
    <property type="entry name" value="Multidrug resistance protein D"/>
    <property type="match status" value="1"/>
</dbReference>
<dbReference type="PANTHER" id="PTHR43124:SF3">
    <property type="entry name" value="CHLORAMPHENICOL EFFLUX PUMP RV0191"/>
    <property type="match status" value="1"/>
</dbReference>
<gene>
    <name evidence="8" type="primary">bcr_4</name>
    <name evidence="8" type="ORF">MSP8886_03551</name>
</gene>
<feature type="transmembrane region" description="Helical" evidence="6">
    <location>
        <begin position="103"/>
        <end position="124"/>
    </location>
</feature>
<feature type="transmembrane region" description="Helical" evidence="6">
    <location>
        <begin position="342"/>
        <end position="364"/>
    </location>
</feature>